<sequence length="335" mass="38024">MVSHALVTLACILLAVVFFSTPLIIKYHIYRPQTKTLIAGDVAKLHGRLSSVWCRGVDLYSDSNFKAFVYETEPEVDETVSEKTVSKHRIVLPNKAQEYWGFHLLKGSQVEMSACARLMAAEVNVVKSHAGLKKCLLEHREKFHEDEVSGEDSLSQSESDEDTSSISSSQGVVLNETNPCKCSNSLKHSPIPTSYLCTDHFDLKVREHVLYQNVTANDHYYFIFSSDTPLDILPNEFNVLFNIDRTHYNYSSSMGNCSESNHCHLPIKIGSEPRIVVQMEGTNGTLEDLKLVMACKPREGLFLIFYSFFLLFFKLSHHRNFRLQTSSNFVLNLIK</sequence>
<dbReference type="Proteomes" id="UP000827092">
    <property type="component" value="Unassembled WGS sequence"/>
</dbReference>
<organism evidence="5 6">
    <name type="scientific">Oedothorax gibbosus</name>
    <dbReference type="NCBI Taxonomy" id="931172"/>
    <lineage>
        <taxon>Eukaryota</taxon>
        <taxon>Metazoa</taxon>
        <taxon>Ecdysozoa</taxon>
        <taxon>Arthropoda</taxon>
        <taxon>Chelicerata</taxon>
        <taxon>Arachnida</taxon>
        <taxon>Araneae</taxon>
        <taxon>Araneomorphae</taxon>
        <taxon>Entelegynae</taxon>
        <taxon>Araneoidea</taxon>
        <taxon>Linyphiidae</taxon>
        <taxon>Erigoninae</taxon>
        <taxon>Oedothorax</taxon>
    </lineage>
</organism>
<feature type="region of interest" description="Disordered" evidence="1">
    <location>
        <begin position="146"/>
        <end position="171"/>
    </location>
</feature>
<evidence type="ECO:0000313" key="6">
    <source>
        <dbReference type="Proteomes" id="UP000827092"/>
    </source>
</evidence>
<protein>
    <submittedName>
        <fullName evidence="5">Uncharacterized protein</fullName>
    </submittedName>
</protein>
<dbReference type="PANTHER" id="PTHR39077">
    <property type="entry name" value="DUF4793 DOMAIN-CONTAINING PROTEIN"/>
    <property type="match status" value="1"/>
</dbReference>
<name>A0AAV6UQ80_9ARAC</name>
<feature type="domain" description="E3 ubiquitin-protein ligase APD1-4 N-terminal" evidence="3">
    <location>
        <begin position="64"/>
        <end position="132"/>
    </location>
</feature>
<dbReference type="Pfam" id="PF16041">
    <property type="entry name" value="APD1-4_M"/>
    <property type="match status" value="1"/>
</dbReference>
<dbReference type="PANTHER" id="PTHR39077:SF1">
    <property type="entry name" value="E3 UBIQUITIN-PROTEIN LIGASE APD1-4 MIDDLE DOMAIN-CONTAINING PROTEIN"/>
    <property type="match status" value="1"/>
</dbReference>
<reference evidence="5 6" key="1">
    <citation type="journal article" date="2022" name="Nat. Ecol. Evol.">
        <title>A masculinizing supergene underlies an exaggerated male reproductive morph in a spider.</title>
        <authorList>
            <person name="Hendrickx F."/>
            <person name="De Corte Z."/>
            <person name="Sonet G."/>
            <person name="Van Belleghem S.M."/>
            <person name="Kostlbacher S."/>
            <person name="Vangestel C."/>
        </authorList>
    </citation>
    <scope>NUCLEOTIDE SEQUENCE [LARGE SCALE GENOMIC DNA]</scope>
    <source>
        <strain evidence="5">W744_W776</strain>
    </source>
</reference>
<gene>
    <name evidence="5" type="ORF">JTE90_005852</name>
</gene>
<dbReference type="InterPro" id="IPR032008">
    <property type="entry name" value="APD1-4_N"/>
</dbReference>
<proteinExistence type="predicted"/>
<evidence type="ECO:0000259" key="3">
    <source>
        <dbReference type="Pfam" id="PF16040"/>
    </source>
</evidence>
<accession>A0AAV6UQ80</accession>
<keyword evidence="2" id="KW-0812">Transmembrane</keyword>
<feature type="domain" description="E3 ubiquitin-protein ligase APD1-4 middle" evidence="4">
    <location>
        <begin position="211"/>
        <end position="313"/>
    </location>
</feature>
<evidence type="ECO:0000256" key="2">
    <source>
        <dbReference type="SAM" id="Phobius"/>
    </source>
</evidence>
<dbReference type="AlphaFoldDB" id="A0AAV6UQ80"/>
<dbReference type="Pfam" id="PF16040">
    <property type="entry name" value="APD1-4_N"/>
    <property type="match status" value="1"/>
</dbReference>
<keyword evidence="2" id="KW-0472">Membrane</keyword>
<keyword evidence="2" id="KW-1133">Transmembrane helix</keyword>
<evidence type="ECO:0000259" key="4">
    <source>
        <dbReference type="Pfam" id="PF16041"/>
    </source>
</evidence>
<evidence type="ECO:0000313" key="5">
    <source>
        <dbReference type="EMBL" id="KAG8186319.1"/>
    </source>
</evidence>
<comment type="caution">
    <text evidence="5">The sequence shown here is derived from an EMBL/GenBank/DDBJ whole genome shotgun (WGS) entry which is preliminary data.</text>
</comment>
<keyword evidence="6" id="KW-1185">Reference proteome</keyword>
<feature type="transmembrane region" description="Helical" evidence="2">
    <location>
        <begin position="300"/>
        <end position="317"/>
    </location>
</feature>
<evidence type="ECO:0000256" key="1">
    <source>
        <dbReference type="SAM" id="MobiDB-lite"/>
    </source>
</evidence>
<dbReference type="EMBL" id="JAFNEN010000305">
    <property type="protein sequence ID" value="KAG8186319.1"/>
    <property type="molecule type" value="Genomic_DNA"/>
</dbReference>
<dbReference type="InterPro" id="IPR032010">
    <property type="entry name" value="APD1-4_M"/>
</dbReference>